<dbReference type="SUPFAM" id="SSF47598">
    <property type="entry name" value="Ribbon-helix-helix"/>
    <property type="match status" value="1"/>
</dbReference>
<dbReference type="GO" id="GO:0006355">
    <property type="term" value="P:regulation of DNA-templated transcription"/>
    <property type="evidence" value="ECO:0007669"/>
    <property type="project" value="InterPro"/>
</dbReference>
<name>A0A1F7ULE2_9BACT</name>
<proteinExistence type="predicted"/>
<evidence type="ECO:0000313" key="2">
    <source>
        <dbReference type="Proteomes" id="UP000176603"/>
    </source>
</evidence>
<gene>
    <name evidence="1" type="ORF">A3E39_02520</name>
</gene>
<dbReference type="InterPro" id="IPR010985">
    <property type="entry name" value="Ribbon_hlx_hlx"/>
</dbReference>
<dbReference type="CDD" id="cd22231">
    <property type="entry name" value="RHH_NikR_HicB-like"/>
    <property type="match status" value="1"/>
</dbReference>
<dbReference type="AlphaFoldDB" id="A0A1F7ULE2"/>
<dbReference type="Proteomes" id="UP000176603">
    <property type="component" value="Unassembled WGS sequence"/>
</dbReference>
<dbReference type="STRING" id="1802399.A3E39_02520"/>
<dbReference type="InterPro" id="IPR013321">
    <property type="entry name" value="Arc_rbn_hlx_hlx"/>
</dbReference>
<comment type="caution">
    <text evidence="1">The sequence shown here is derived from an EMBL/GenBank/DDBJ whole genome shotgun (WGS) entry which is preliminary data.</text>
</comment>
<sequence length="74" mass="8517">MRTSSLVTVSLPPSMVKASERVAKRHHMTRSELMRTALRYFLEEQTALEAIRVYEQERRDGKLKTLKSLAALAQ</sequence>
<protein>
    <submittedName>
        <fullName evidence="1">Uncharacterized protein</fullName>
    </submittedName>
</protein>
<evidence type="ECO:0000313" key="1">
    <source>
        <dbReference type="EMBL" id="OGL79096.1"/>
    </source>
</evidence>
<dbReference type="Gene3D" id="1.10.1220.10">
    <property type="entry name" value="Met repressor-like"/>
    <property type="match status" value="1"/>
</dbReference>
<dbReference type="InterPro" id="IPR046257">
    <property type="entry name" value="DUF6290"/>
</dbReference>
<accession>A0A1F7ULE2</accession>
<organism evidence="1 2">
    <name type="scientific">Candidatus Uhrbacteria bacterium RIFCSPHIGHO2_12_FULL_60_25</name>
    <dbReference type="NCBI Taxonomy" id="1802399"/>
    <lineage>
        <taxon>Bacteria</taxon>
        <taxon>Candidatus Uhriibacteriota</taxon>
    </lineage>
</organism>
<reference evidence="1 2" key="1">
    <citation type="journal article" date="2016" name="Nat. Commun.">
        <title>Thousands of microbial genomes shed light on interconnected biogeochemical processes in an aquifer system.</title>
        <authorList>
            <person name="Anantharaman K."/>
            <person name="Brown C.T."/>
            <person name="Hug L.A."/>
            <person name="Sharon I."/>
            <person name="Castelle C.J."/>
            <person name="Probst A.J."/>
            <person name="Thomas B.C."/>
            <person name="Singh A."/>
            <person name="Wilkins M.J."/>
            <person name="Karaoz U."/>
            <person name="Brodie E.L."/>
            <person name="Williams K.H."/>
            <person name="Hubbard S.S."/>
            <person name="Banfield J.F."/>
        </authorList>
    </citation>
    <scope>NUCLEOTIDE SEQUENCE [LARGE SCALE GENOMIC DNA]</scope>
</reference>
<dbReference type="EMBL" id="MGEH01000018">
    <property type="protein sequence ID" value="OGL79096.1"/>
    <property type="molecule type" value="Genomic_DNA"/>
</dbReference>
<dbReference type="Pfam" id="PF19807">
    <property type="entry name" value="DUF6290"/>
    <property type="match status" value="1"/>
</dbReference>